<name>A0A507QTS5_MONPU</name>
<protein>
    <recommendedName>
        <fullName evidence="1">GST N-terminal domain-containing protein</fullName>
    </recommendedName>
</protein>
<dbReference type="Gene3D" id="1.20.1050.130">
    <property type="match status" value="1"/>
</dbReference>
<dbReference type="PROSITE" id="PS50404">
    <property type="entry name" value="GST_NTER"/>
    <property type="match status" value="1"/>
</dbReference>
<organism evidence="2 3">
    <name type="scientific">Monascus purpureus</name>
    <name type="common">Red mold</name>
    <name type="synonym">Monascus anka</name>
    <dbReference type="NCBI Taxonomy" id="5098"/>
    <lineage>
        <taxon>Eukaryota</taxon>
        <taxon>Fungi</taxon>
        <taxon>Dikarya</taxon>
        <taxon>Ascomycota</taxon>
        <taxon>Pezizomycotina</taxon>
        <taxon>Eurotiomycetes</taxon>
        <taxon>Eurotiomycetidae</taxon>
        <taxon>Eurotiales</taxon>
        <taxon>Aspergillaceae</taxon>
        <taxon>Monascus</taxon>
    </lineage>
</organism>
<sequence>MDAMTMRALLFLRDAGTEFEDVRYPFDDSWAATSAWLREKGISRTGRVPALEYHGTILTEHIPILRYLAWELGEYDGRTSPEKYIVDAVAGIYVDWRAKLPETLKKFREAFESRPRVKEYLHAS</sequence>
<feature type="domain" description="GST N-terminal" evidence="1">
    <location>
        <begin position="1"/>
        <end position="76"/>
    </location>
</feature>
<reference evidence="2 3" key="1">
    <citation type="submission" date="2019-06" db="EMBL/GenBank/DDBJ databases">
        <title>Wine fermentation using esterase from Monascus purpureus.</title>
        <authorList>
            <person name="Geng C."/>
            <person name="Zhang Y."/>
        </authorList>
    </citation>
    <scope>NUCLEOTIDE SEQUENCE [LARGE SCALE GENOMIC DNA]</scope>
    <source>
        <strain evidence="2">HQ1</strain>
    </source>
</reference>
<evidence type="ECO:0000313" key="2">
    <source>
        <dbReference type="EMBL" id="TQB70460.1"/>
    </source>
</evidence>
<dbReference type="EMBL" id="VIFY01000107">
    <property type="protein sequence ID" value="TQB70460.1"/>
    <property type="molecule type" value="Genomic_DNA"/>
</dbReference>
<dbReference type="Proteomes" id="UP000319663">
    <property type="component" value="Unassembled WGS sequence"/>
</dbReference>
<evidence type="ECO:0000313" key="3">
    <source>
        <dbReference type="Proteomes" id="UP000319663"/>
    </source>
</evidence>
<gene>
    <name evidence="2" type="ORF">MPDQ_000428</name>
</gene>
<dbReference type="InterPro" id="IPR036249">
    <property type="entry name" value="Thioredoxin-like_sf"/>
</dbReference>
<accession>A0A507QTS5</accession>
<dbReference type="STRING" id="5098.A0A507QTS5"/>
<evidence type="ECO:0000259" key="1">
    <source>
        <dbReference type="PROSITE" id="PS50404"/>
    </source>
</evidence>
<dbReference type="SUPFAM" id="SSF52833">
    <property type="entry name" value="Thioredoxin-like"/>
    <property type="match status" value="1"/>
</dbReference>
<dbReference type="InterPro" id="IPR004045">
    <property type="entry name" value="Glutathione_S-Trfase_N"/>
</dbReference>
<dbReference type="Pfam" id="PF02798">
    <property type="entry name" value="GST_N"/>
    <property type="match status" value="1"/>
</dbReference>
<comment type="caution">
    <text evidence="2">The sequence shown here is derived from an EMBL/GenBank/DDBJ whole genome shotgun (WGS) entry which is preliminary data.</text>
</comment>
<keyword evidence="3" id="KW-1185">Reference proteome</keyword>
<dbReference type="AlphaFoldDB" id="A0A507QTS5"/>
<proteinExistence type="predicted"/>